<gene>
    <name evidence="1" type="ORF">ERS852461_00164</name>
</gene>
<dbReference type="RefSeq" id="WP_055268585.1">
    <property type="nucleotide sequence ID" value="NZ_CABMFH010000001.1"/>
</dbReference>
<evidence type="ECO:0000313" key="2">
    <source>
        <dbReference type="Proteomes" id="UP000095606"/>
    </source>
</evidence>
<sequence length="587" mass="68672">MKRYIYFIFLSCYAANLLLTGCVRQKFVVMDMVHHNPGEAMTESKFLDPSFLKTNEYGAKVFFLFEAAQFGIDWKSFDPSLFPDTTEAGRWVAEKAEIIHKKYDAAKKEGLQVYCMLDMLVLPSSLVEKHRAELTNEQGKLDISKPYTQFCIRELMEEMFKTFPQLDGLVIRTGETYLHDAPYYVGNHPVQNGMHDHITLVNLLRKEVCERRNKKLFYRTWDIMGQLHSVPKYYLSVTDSIEPHPNLYFSIKHTMTDFWRSAIVNPDMNYSALDKYWLEESGQYGVPFNPCIGIGKHQQVVEVQCQREYEGKGAHPNYIAKGVIGGFEEFKKPGIKNPYCLNQVKDNPLFKGIWTWSRGGGWGGPYIKNEFWVELNAYVMSHWASNPLKTEKEILYDFAKAKGLPESEWEMFRRLCLLSEDGVIKGQYSAMGDTYVNWTRDDTITGDVYQKSYFDRMIERNQVNAYLKEKEEAVRIWKEIEQISQKLHFPSEELNHFIRTSCSYGRIKYELFSVSWQIMLCGYVADTTKKPFNRVEMDKYITIFDSLWKEWNDLSKENDDCPSLYKISSNFFGFPVGIQETVDKYRK</sequence>
<dbReference type="EMBL" id="CZAE01000001">
    <property type="protein sequence ID" value="CUO38952.1"/>
    <property type="molecule type" value="Genomic_DNA"/>
</dbReference>
<dbReference type="SUPFAM" id="SSF51445">
    <property type="entry name" value="(Trans)glycosidases"/>
    <property type="match status" value="1"/>
</dbReference>
<accession>A0A174ELP2</accession>
<accession>A0A3E5GMQ0</accession>
<protein>
    <submittedName>
        <fullName evidence="1">Uncharacterized protein</fullName>
    </submittedName>
</protein>
<dbReference type="GeneID" id="69588842"/>
<dbReference type="Proteomes" id="UP000095606">
    <property type="component" value="Unassembled WGS sequence"/>
</dbReference>
<name>A0A174ELP2_9BACE</name>
<dbReference type="PROSITE" id="PS51257">
    <property type="entry name" value="PROKAR_LIPOPROTEIN"/>
    <property type="match status" value="1"/>
</dbReference>
<evidence type="ECO:0000313" key="1">
    <source>
        <dbReference type="EMBL" id="CUO38952.1"/>
    </source>
</evidence>
<dbReference type="AlphaFoldDB" id="A0A174ELP2"/>
<organism evidence="1 2">
    <name type="scientific">Bacteroides faecis</name>
    <dbReference type="NCBI Taxonomy" id="674529"/>
    <lineage>
        <taxon>Bacteria</taxon>
        <taxon>Pseudomonadati</taxon>
        <taxon>Bacteroidota</taxon>
        <taxon>Bacteroidia</taxon>
        <taxon>Bacteroidales</taxon>
        <taxon>Bacteroidaceae</taxon>
        <taxon>Bacteroides</taxon>
    </lineage>
</organism>
<reference evidence="1 2" key="1">
    <citation type="submission" date="2015-09" db="EMBL/GenBank/DDBJ databases">
        <authorList>
            <consortium name="Pathogen Informatics"/>
        </authorList>
    </citation>
    <scope>NUCLEOTIDE SEQUENCE [LARGE SCALE GENOMIC DNA]</scope>
    <source>
        <strain evidence="1 2">2789STDY5834846</strain>
    </source>
</reference>
<proteinExistence type="predicted"/>
<dbReference type="InterPro" id="IPR017853">
    <property type="entry name" value="GH"/>
</dbReference>